<dbReference type="GO" id="GO:0047372">
    <property type="term" value="F:monoacylglycerol lipase activity"/>
    <property type="evidence" value="ECO:0007669"/>
    <property type="project" value="TreeGrafter"/>
</dbReference>
<accession>A0AAW1PPU5</accession>
<dbReference type="PANTHER" id="PTHR32176:SF92">
    <property type="entry name" value="XYLOSE ISOMERASE"/>
    <property type="match status" value="1"/>
</dbReference>
<evidence type="ECO:0000256" key="5">
    <source>
        <dbReference type="SAM" id="MobiDB-lite"/>
    </source>
</evidence>
<dbReference type="PANTHER" id="PTHR32176">
    <property type="entry name" value="XYLOSE ISOMERASE"/>
    <property type="match status" value="1"/>
</dbReference>
<feature type="short sequence motif" description="GXSXG" evidence="3">
    <location>
        <begin position="69"/>
        <end position="73"/>
    </location>
</feature>
<evidence type="ECO:0000259" key="6">
    <source>
        <dbReference type="PROSITE" id="PS51635"/>
    </source>
</evidence>
<dbReference type="EC" id="3.1.1.-" evidence="4"/>
<evidence type="ECO:0000256" key="2">
    <source>
        <dbReference type="ARBA" id="ARBA00023098"/>
    </source>
</evidence>
<keyword evidence="2 3" id="KW-0443">Lipid metabolism</keyword>
<feature type="active site" description="Proton acceptor" evidence="3">
    <location>
        <position position="317"/>
    </location>
</feature>
<evidence type="ECO:0000256" key="1">
    <source>
        <dbReference type="ARBA" id="ARBA00010240"/>
    </source>
</evidence>
<dbReference type="Proteomes" id="UP001489004">
    <property type="component" value="Unassembled WGS sequence"/>
</dbReference>
<keyword evidence="3 4" id="KW-0378">Hydrolase</keyword>
<dbReference type="AlphaFoldDB" id="A0AAW1PPU5"/>
<sequence length="577" mass="62853">MAGDRYPCRNFRRVLSIDGGGLRGIIPARVLEELEEIIKKVAEKRKLQPKDGKATGHIHLADYFDVVAGTSAGALLASYFATKGQLGPELVQQCQQHLLQQPPPDWVKDELKDDLNPAGRLWEPDHFGNLTAGSARAAQAIFLAKASEIFPVAKPPALLPAHLVSILSYIRNARRVKYTAEGIDAVLQCAFGGKEMTLASLADAHKLHASLYIQAFDVDLNRGHAFWYAHDKTMDPGAHGYAVMWRTMPRPERSNAHKMAPFSNKVDLILMKRHNFRLWEAIRASAAAPTFLPAMRVTPFRMTAAGSQPLDVHQMVDGGLVANNPTRPATVFASILHGTAGAAGSRSNNLDLQDLAVLSLGCGYSPGSKLHSIADDAGQLPWVKGPLIGVLMSGRGTVDAAMDCEILPQAMKTTLESGQYTRIDIADPDFGLPEAARTNGTHRLWPDDELTLLPLEVDGQTITVPVPTVEVDAATQAGRDLTELARRERLDRNRPLGAAGDEKRPADVLSRIDATEDIWHLLEMGRRLATDDSFFTRESLTKFVEDFVLVDPEEQQPQPANGSAAHPIATADVVLTS</sequence>
<feature type="region of interest" description="Disordered" evidence="5">
    <location>
        <begin position="554"/>
        <end position="577"/>
    </location>
</feature>
<organism evidence="7 8">
    <name type="scientific">[Myrmecia] bisecta</name>
    <dbReference type="NCBI Taxonomy" id="41462"/>
    <lineage>
        <taxon>Eukaryota</taxon>
        <taxon>Viridiplantae</taxon>
        <taxon>Chlorophyta</taxon>
        <taxon>core chlorophytes</taxon>
        <taxon>Trebouxiophyceae</taxon>
        <taxon>Trebouxiales</taxon>
        <taxon>Trebouxiaceae</taxon>
        <taxon>Myrmecia</taxon>
    </lineage>
</organism>
<evidence type="ECO:0000256" key="3">
    <source>
        <dbReference type="PROSITE-ProRule" id="PRU01161"/>
    </source>
</evidence>
<dbReference type="InterPro" id="IPR016035">
    <property type="entry name" value="Acyl_Trfase/lysoPLipase"/>
</dbReference>
<evidence type="ECO:0000256" key="4">
    <source>
        <dbReference type="RuleBase" id="RU361262"/>
    </source>
</evidence>
<comment type="function">
    <text evidence="4">Lipolytic acyl hydrolase (LAH).</text>
</comment>
<feature type="active site" description="Nucleophile" evidence="3">
    <location>
        <position position="71"/>
    </location>
</feature>
<dbReference type="GO" id="GO:0004620">
    <property type="term" value="F:phospholipase activity"/>
    <property type="evidence" value="ECO:0007669"/>
    <property type="project" value="TreeGrafter"/>
</dbReference>
<evidence type="ECO:0000313" key="8">
    <source>
        <dbReference type="Proteomes" id="UP001489004"/>
    </source>
</evidence>
<feature type="short sequence motif" description="DGA/G" evidence="3">
    <location>
        <begin position="317"/>
        <end position="319"/>
    </location>
</feature>
<comment type="domain">
    <text evidence="4">The nitrogen atoms of the two glycine residues in the GGXR motif define the oxyanion hole, and stabilize the oxyanion that forms during the nucleophilic attack by the catalytic serine during substrate cleavage.</text>
</comment>
<reference evidence="7 8" key="1">
    <citation type="journal article" date="2024" name="Nat. Commun.">
        <title>Phylogenomics reveals the evolutionary origins of lichenization in chlorophyte algae.</title>
        <authorList>
            <person name="Puginier C."/>
            <person name="Libourel C."/>
            <person name="Otte J."/>
            <person name="Skaloud P."/>
            <person name="Haon M."/>
            <person name="Grisel S."/>
            <person name="Petersen M."/>
            <person name="Berrin J.G."/>
            <person name="Delaux P.M."/>
            <person name="Dal Grande F."/>
            <person name="Keller J."/>
        </authorList>
    </citation>
    <scope>NUCLEOTIDE SEQUENCE [LARGE SCALE GENOMIC DNA]</scope>
    <source>
        <strain evidence="7 8">SAG 2043</strain>
    </source>
</reference>
<proteinExistence type="inferred from homology"/>
<comment type="similarity">
    <text evidence="1 4">Belongs to the patatin family.</text>
</comment>
<gene>
    <name evidence="7" type="ORF">WJX72_008224</name>
</gene>
<protein>
    <recommendedName>
        <fullName evidence="4">Patatin</fullName>
        <ecNumber evidence="4">3.1.1.-</ecNumber>
    </recommendedName>
</protein>
<dbReference type="SUPFAM" id="SSF52151">
    <property type="entry name" value="FabD/lysophospholipase-like"/>
    <property type="match status" value="1"/>
</dbReference>
<dbReference type="EMBL" id="JALJOR010000006">
    <property type="protein sequence ID" value="KAK9815696.1"/>
    <property type="molecule type" value="Genomic_DNA"/>
</dbReference>
<keyword evidence="3 4" id="KW-0442">Lipid degradation</keyword>
<feature type="short sequence motif" description="GXGXXG" evidence="3">
    <location>
        <begin position="19"/>
        <end position="24"/>
    </location>
</feature>
<feature type="domain" description="PNPLA" evidence="6">
    <location>
        <begin position="15"/>
        <end position="330"/>
    </location>
</feature>
<name>A0AAW1PPU5_9CHLO</name>
<comment type="caution">
    <text evidence="7">The sequence shown here is derived from an EMBL/GenBank/DDBJ whole genome shotgun (WGS) entry which is preliminary data.</text>
</comment>
<dbReference type="PROSITE" id="PS51635">
    <property type="entry name" value="PNPLA"/>
    <property type="match status" value="1"/>
</dbReference>
<dbReference type="Gene3D" id="3.40.1090.10">
    <property type="entry name" value="Cytosolic phospholipase A2 catalytic domain"/>
    <property type="match status" value="1"/>
</dbReference>
<evidence type="ECO:0000313" key="7">
    <source>
        <dbReference type="EMBL" id="KAK9815696.1"/>
    </source>
</evidence>
<keyword evidence="8" id="KW-1185">Reference proteome</keyword>
<dbReference type="GO" id="GO:0016042">
    <property type="term" value="P:lipid catabolic process"/>
    <property type="evidence" value="ECO:0007669"/>
    <property type="project" value="UniProtKB-UniRule"/>
</dbReference>
<dbReference type="InterPro" id="IPR002641">
    <property type="entry name" value="PNPLA_dom"/>
</dbReference>
<dbReference type="Pfam" id="PF01734">
    <property type="entry name" value="Patatin"/>
    <property type="match status" value="1"/>
</dbReference>